<feature type="chain" id="PRO_5001572043" evidence="3">
    <location>
        <begin position="22"/>
        <end position="287"/>
    </location>
</feature>
<keyword evidence="6" id="KW-1185">Reference proteome</keyword>
<dbReference type="GO" id="GO:0005829">
    <property type="term" value="C:cytosol"/>
    <property type="evidence" value="ECO:0007669"/>
    <property type="project" value="TreeGrafter"/>
</dbReference>
<feature type="signal peptide" evidence="3">
    <location>
        <begin position="1"/>
        <end position="21"/>
    </location>
</feature>
<dbReference type="RefSeq" id="WP_148205867.1">
    <property type="nucleotide sequence ID" value="NZ_ARYI01000023.1"/>
</dbReference>
<dbReference type="EMBL" id="ARYI01000023">
    <property type="protein sequence ID" value="KCZ86604.1"/>
    <property type="molecule type" value="Genomic_DNA"/>
</dbReference>
<dbReference type="Proteomes" id="UP000025061">
    <property type="component" value="Unassembled WGS sequence"/>
</dbReference>
<dbReference type="PATRIC" id="fig|1280951.3.peg.3431"/>
<keyword evidence="1" id="KW-0479">Metal-binding</keyword>
<dbReference type="InterPro" id="IPR001303">
    <property type="entry name" value="Aldolase_II/adducin_N"/>
</dbReference>
<dbReference type="PANTHER" id="PTHR22789">
    <property type="entry name" value="FUCULOSE PHOSPHATE ALDOLASE"/>
    <property type="match status" value="1"/>
</dbReference>
<reference evidence="5 6" key="1">
    <citation type="submission" date="2013-04" db="EMBL/GenBank/DDBJ databases">
        <title>Hyphomonas hirschiana VP5 Genome Sequencing.</title>
        <authorList>
            <person name="Lai Q."/>
            <person name="Shao Z."/>
        </authorList>
    </citation>
    <scope>NUCLEOTIDE SEQUENCE [LARGE SCALE GENOMIC DNA]</scope>
    <source>
        <strain evidence="5 6">VP5</strain>
    </source>
</reference>
<dbReference type="SMART" id="SM01007">
    <property type="entry name" value="Aldolase_II"/>
    <property type="match status" value="1"/>
</dbReference>
<dbReference type="SUPFAM" id="SSF53639">
    <property type="entry name" value="AraD/HMP-PK domain-like"/>
    <property type="match status" value="1"/>
</dbReference>
<dbReference type="GO" id="GO:0019323">
    <property type="term" value="P:pentose catabolic process"/>
    <property type="evidence" value="ECO:0007669"/>
    <property type="project" value="TreeGrafter"/>
</dbReference>
<evidence type="ECO:0000313" key="6">
    <source>
        <dbReference type="Proteomes" id="UP000025061"/>
    </source>
</evidence>
<evidence type="ECO:0000256" key="1">
    <source>
        <dbReference type="ARBA" id="ARBA00022723"/>
    </source>
</evidence>
<dbReference type="GO" id="GO:0016832">
    <property type="term" value="F:aldehyde-lyase activity"/>
    <property type="evidence" value="ECO:0007669"/>
    <property type="project" value="TreeGrafter"/>
</dbReference>
<dbReference type="PANTHER" id="PTHR22789:SF0">
    <property type="entry name" value="3-OXO-TETRONATE 4-PHOSPHATE DECARBOXYLASE-RELATED"/>
    <property type="match status" value="1"/>
</dbReference>
<sequence>MPMTRRTFTLTAALSPLAGCAASPVSQTVLRANPETDMPPNSSAPPPRQPAALWAYDQLLDELVAANRILLHHQIVDSFGHVSARHPDRPDRFLMSGRKAPSLVERADIREFGLDGELAVPDGTPSFLERYIHSAIYTARPDVQSVVHSHSPGIIAFGVVPETPLRPICHTCGFLGGGAPVFEIRDELGPASNLMITNQTLGLALAKKLGSASYVLMRGHGSTAVGRNLPESVYNAIYAETNARIQTTAMTMGPVTFLSPEEAAATSGGGPIVVERTWNHWKSEIAS</sequence>
<dbReference type="Gene3D" id="3.40.225.10">
    <property type="entry name" value="Class II aldolase/adducin N-terminal domain"/>
    <property type="match status" value="1"/>
</dbReference>
<evidence type="ECO:0000256" key="3">
    <source>
        <dbReference type="SAM" id="SignalP"/>
    </source>
</evidence>
<dbReference type="Pfam" id="PF00596">
    <property type="entry name" value="Aldolase_II"/>
    <property type="match status" value="1"/>
</dbReference>
<comment type="caution">
    <text evidence="5">The sequence shown here is derived from an EMBL/GenBank/DDBJ whole genome shotgun (WGS) entry which is preliminary data.</text>
</comment>
<gene>
    <name evidence="5" type="ORF">HHI_17031</name>
</gene>
<name>A0A059F7N4_9PROT</name>
<evidence type="ECO:0000259" key="4">
    <source>
        <dbReference type="SMART" id="SM01007"/>
    </source>
</evidence>
<dbReference type="GO" id="GO:0046872">
    <property type="term" value="F:metal ion binding"/>
    <property type="evidence" value="ECO:0007669"/>
    <property type="project" value="UniProtKB-KW"/>
</dbReference>
<dbReference type="InterPro" id="IPR036409">
    <property type="entry name" value="Aldolase_II/adducin_N_sf"/>
</dbReference>
<dbReference type="AlphaFoldDB" id="A0A059F7N4"/>
<keyword evidence="3" id="KW-0732">Signal</keyword>
<proteinExistence type="predicted"/>
<evidence type="ECO:0000313" key="5">
    <source>
        <dbReference type="EMBL" id="KCZ86604.1"/>
    </source>
</evidence>
<protein>
    <submittedName>
        <fullName evidence="5">Class II aldolase/adducin domain-containing protein</fullName>
    </submittedName>
</protein>
<keyword evidence="2" id="KW-0456">Lyase</keyword>
<feature type="domain" description="Class II aldolase/adducin N-terminal" evidence="4">
    <location>
        <begin position="61"/>
        <end position="247"/>
    </location>
</feature>
<accession>A0A059F7N4</accession>
<organism evidence="5 6">
    <name type="scientific">Hyphomonas hirschiana VP5</name>
    <dbReference type="NCBI Taxonomy" id="1280951"/>
    <lineage>
        <taxon>Bacteria</taxon>
        <taxon>Pseudomonadati</taxon>
        <taxon>Pseudomonadota</taxon>
        <taxon>Alphaproteobacteria</taxon>
        <taxon>Hyphomonadales</taxon>
        <taxon>Hyphomonadaceae</taxon>
        <taxon>Hyphomonas</taxon>
    </lineage>
</organism>
<dbReference type="InterPro" id="IPR050197">
    <property type="entry name" value="Aldolase_class_II_sugar_metab"/>
</dbReference>
<dbReference type="OrthoDB" id="5291399at2"/>
<evidence type="ECO:0000256" key="2">
    <source>
        <dbReference type="ARBA" id="ARBA00023239"/>
    </source>
</evidence>